<dbReference type="Proteomes" id="UP000823891">
    <property type="component" value="Unassembled WGS sequence"/>
</dbReference>
<keyword evidence="1" id="KW-0812">Transmembrane</keyword>
<evidence type="ECO:0000259" key="2">
    <source>
        <dbReference type="Pfam" id="PF16116"/>
    </source>
</evidence>
<accession>A0A9D2NGT5</accession>
<evidence type="ECO:0000313" key="3">
    <source>
        <dbReference type="EMBL" id="HJC24918.1"/>
    </source>
</evidence>
<dbReference type="InterPro" id="IPR017853">
    <property type="entry name" value="GH"/>
</dbReference>
<dbReference type="Pfam" id="PF16116">
    <property type="entry name" value="DUF4832"/>
    <property type="match status" value="1"/>
</dbReference>
<dbReference type="InterPro" id="IPR032267">
    <property type="entry name" value="DUF4832"/>
</dbReference>
<keyword evidence="1" id="KW-0472">Membrane</keyword>
<keyword evidence="1" id="KW-1133">Transmembrane helix</keyword>
<evidence type="ECO:0000313" key="4">
    <source>
        <dbReference type="Proteomes" id="UP000823891"/>
    </source>
</evidence>
<proteinExistence type="predicted"/>
<dbReference type="EMBL" id="DWWS01000050">
    <property type="protein sequence ID" value="HJC24918.1"/>
    <property type="molecule type" value="Genomic_DNA"/>
</dbReference>
<evidence type="ECO:0000256" key="1">
    <source>
        <dbReference type="SAM" id="Phobius"/>
    </source>
</evidence>
<organism evidence="3 4">
    <name type="scientific">Candidatus Eisenbergiella merdavium</name>
    <dbReference type="NCBI Taxonomy" id="2838551"/>
    <lineage>
        <taxon>Bacteria</taxon>
        <taxon>Bacillati</taxon>
        <taxon>Bacillota</taxon>
        <taxon>Clostridia</taxon>
        <taxon>Lachnospirales</taxon>
        <taxon>Lachnospiraceae</taxon>
        <taxon>Eisenbergiella</taxon>
    </lineage>
</organism>
<name>A0A9D2NGT5_9FIRM</name>
<dbReference type="SUPFAM" id="SSF51445">
    <property type="entry name" value="(Trans)glycosidases"/>
    <property type="match status" value="1"/>
</dbReference>
<feature type="domain" description="DUF4832" evidence="2">
    <location>
        <begin position="273"/>
        <end position="441"/>
    </location>
</feature>
<sequence>MDKSIRWKIAAAVIIAVCVVFAAVSIYLIPRLYNLSAEADFTYDDKIVGFPMTGYAPSAEEDFAEKASLVFINLTWAEWEPERGKYDIAGLEEKYQLNRWKAAGKHAVLRFVCDRPGSETHMDIPQWLYERTGDGVFYDIDYGMGYCPDYSNEAFIEAHRAALQALGEYFSQDTFLAYVELGSLGHWGEWHTLHEAGLPAMPDMDTCWQYANHYSDSFINAKLLMRRNYVIAADGNMGLYNDMVGHAGDTQEWLDWQKDGGYYELPDGSLPYKPMEEVWNTAPVGGEFTGSIPMEQILTEDLTQTLAYIEQSHMTFLGPHTPLRYENAEEDMAEKIAAVEAQLGYRYWISHLSVDISYMDQTFEISLTWENSGAAPVYFEWPVMMYVYDKDGSLKYWDSVDLSLTELIPGASVTTTNSIPFNDLFREGYTIGIGILDPMTEQPAVELCMNKEYRDGINILYTYDGSTGKTF</sequence>
<reference evidence="3" key="1">
    <citation type="journal article" date="2021" name="PeerJ">
        <title>Extensive microbial diversity within the chicken gut microbiome revealed by metagenomics and culture.</title>
        <authorList>
            <person name="Gilroy R."/>
            <person name="Ravi A."/>
            <person name="Getino M."/>
            <person name="Pursley I."/>
            <person name="Horton D.L."/>
            <person name="Alikhan N.F."/>
            <person name="Baker D."/>
            <person name="Gharbi K."/>
            <person name="Hall N."/>
            <person name="Watson M."/>
            <person name="Adriaenssens E.M."/>
            <person name="Foster-Nyarko E."/>
            <person name="Jarju S."/>
            <person name="Secka A."/>
            <person name="Antonio M."/>
            <person name="Oren A."/>
            <person name="Chaudhuri R.R."/>
            <person name="La Ragione R."/>
            <person name="Hildebrand F."/>
            <person name="Pallen M.J."/>
        </authorList>
    </citation>
    <scope>NUCLEOTIDE SEQUENCE</scope>
    <source>
        <strain evidence="3">USAMLcec2-132</strain>
    </source>
</reference>
<dbReference type="AlphaFoldDB" id="A0A9D2NGT5"/>
<protein>
    <submittedName>
        <fullName evidence="3">DUF4832 domain-containing protein</fullName>
    </submittedName>
</protein>
<comment type="caution">
    <text evidence="3">The sequence shown here is derived from an EMBL/GenBank/DDBJ whole genome shotgun (WGS) entry which is preliminary data.</text>
</comment>
<reference evidence="3" key="2">
    <citation type="submission" date="2021-04" db="EMBL/GenBank/DDBJ databases">
        <authorList>
            <person name="Gilroy R."/>
        </authorList>
    </citation>
    <scope>NUCLEOTIDE SEQUENCE</scope>
    <source>
        <strain evidence="3">USAMLcec2-132</strain>
    </source>
</reference>
<dbReference type="Gene3D" id="3.20.20.80">
    <property type="entry name" value="Glycosidases"/>
    <property type="match status" value="1"/>
</dbReference>
<gene>
    <name evidence="3" type="ORF">H9761_14640</name>
</gene>
<feature type="transmembrane region" description="Helical" evidence="1">
    <location>
        <begin position="7"/>
        <end position="29"/>
    </location>
</feature>